<organism evidence="1">
    <name type="scientific">human gut metagenome</name>
    <dbReference type="NCBI Taxonomy" id="408170"/>
    <lineage>
        <taxon>unclassified sequences</taxon>
        <taxon>metagenomes</taxon>
        <taxon>organismal metagenomes</taxon>
    </lineage>
</organism>
<comment type="caution">
    <text evidence="1">The sequence shown here is derived from an EMBL/GenBank/DDBJ whole genome shotgun (WGS) entry which is preliminary data.</text>
</comment>
<protein>
    <submittedName>
        <fullName evidence="1">Gp7</fullName>
    </submittedName>
</protein>
<gene>
    <name evidence="1" type="ORF">OBE_00232</name>
</gene>
<dbReference type="AlphaFoldDB" id="K1UCJ5"/>
<name>K1UCJ5_9ZZZZ</name>
<dbReference type="EMBL" id="AJWZ01000162">
    <property type="protein sequence ID" value="EKC77699.1"/>
    <property type="molecule type" value="Genomic_DNA"/>
</dbReference>
<accession>K1UCJ5</accession>
<proteinExistence type="predicted"/>
<evidence type="ECO:0000313" key="1">
    <source>
        <dbReference type="EMBL" id="EKC77699.1"/>
    </source>
</evidence>
<sequence>MAINYAIKYATKIAERFKKASITADDCGNSYSWLNPNSRTIRIGSVNTVPETQYTRIGSNRFGEVHDVGDTLQEMTCEQQPAFSFTIDA</sequence>
<feature type="non-terminal residue" evidence="1">
    <location>
        <position position="89"/>
    </location>
</feature>
<reference evidence="1" key="1">
    <citation type="journal article" date="2013" name="Environ. Microbiol.">
        <title>Microbiota from the distal guts of lean and obese adolescents exhibit partial functional redundancy besides clear differences in community structure.</title>
        <authorList>
            <person name="Ferrer M."/>
            <person name="Ruiz A."/>
            <person name="Lanza F."/>
            <person name="Haange S.B."/>
            <person name="Oberbach A."/>
            <person name="Till H."/>
            <person name="Bargiela R."/>
            <person name="Campoy C."/>
            <person name="Segura M.T."/>
            <person name="Richter M."/>
            <person name="von Bergen M."/>
            <person name="Seifert J."/>
            <person name="Suarez A."/>
        </authorList>
    </citation>
    <scope>NUCLEOTIDE SEQUENCE</scope>
</reference>